<proteinExistence type="predicted"/>
<organism evidence="1 2">
    <name type="scientific">Paracoccus angustae</name>
    <dbReference type="NCBI Taxonomy" id="1671480"/>
    <lineage>
        <taxon>Bacteria</taxon>
        <taxon>Pseudomonadati</taxon>
        <taxon>Pseudomonadota</taxon>
        <taxon>Alphaproteobacteria</taxon>
        <taxon>Rhodobacterales</taxon>
        <taxon>Paracoccaceae</taxon>
        <taxon>Paracoccus</taxon>
    </lineage>
</organism>
<keyword evidence="2" id="KW-1185">Reference proteome</keyword>
<dbReference type="EMBL" id="JBHRXY010000001">
    <property type="protein sequence ID" value="MFC3628269.1"/>
    <property type="molecule type" value="Genomic_DNA"/>
</dbReference>
<reference evidence="2" key="1">
    <citation type="journal article" date="2019" name="Int. J. Syst. Evol. Microbiol.">
        <title>The Global Catalogue of Microorganisms (GCM) 10K type strain sequencing project: providing services to taxonomists for standard genome sequencing and annotation.</title>
        <authorList>
            <consortium name="The Broad Institute Genomics Platform"/>
            <consortium name="The Broad Institute Genome Sequencing Center for Infectious Disease"/>
            <person name="Wu L."/>
            <person name="Ma J."/>
        </authorList>
    </citation>
    <scope>NUCLEOTIDE SEQUENCE [LARGE SCALE GENOMIC DNA]</scope>
    <source>
        <strain evidence="2">KCTC 42473</strain>
    </source>
</reference>
<gene>
    <name evidence="1" type="ORF">ACFOM8_02285</name>
</gene>
<name>A0ABV7TZQ3_9RHOB</name>
<protein>
    <submittedName>
        <fullName evidence="1">Uncharacterized protein</fullName>
    </submittedName>
</protein>
<sequence>MTTPDKQAPERIDTSRENIERIYWLVAESKAGREVRTEALRLITALSAERDLASAQTAAAWIAGYSDGWRDREENNAWQCDGPPADLQAALDALIAERVREAFIGMAAEIEDEEREAASWGGPDPRGINAAQVNLGFAQKLRARASKEGR</sequence>
<evidence type="ECO:0000313" key="1">
    <source>
        <dbReference type="EMBL" id="MFC3628269.1"/>
    </source>
</evidence>
<comment type="caution">
    <text evidence="1">The sequence shown here is derived from an EMBL/GenBank/DDBJ whole genome shotgun (WGS) entry which is preliminary data.</text>
</comment>
<accession>A0ABV7TZQ3</accession>
<evidence type="ECO:0000313" key="2">
    <source>
        <dbReference type="Proteomes" id="UP001595539"/>
    </source>
</evidence>
<dbReference type="RefSeq" id="WP_377758920.1">
    <property type="nucleotide sequence ID" value="NZ_JBHRXY010000001.1"/>
</dbReference>
<dbReference type="Proteomes" id="UP001595539">
    <property type="component" value="Unassembled WGS sequence"/>
</dbReference>